<evidence type="ECO:0000313" key="2">
    <source>
        <dbReference type="EMBL" id="PWN91048.1"/>
    </source>
</evidence>
<dbReference type="Proteomes" id="UP000245768">
    <property type="component" value="Unassembled WGS sequence"/>
</dbReference>
<dbReference type="EMBL" id="KZ819636">
    <property type="protein sequence ID" value="PWN91048.1"/>
    <property type="molecule type" value="Genomic_DNA"/>
</dbReference>
<name>A0A316YQV1_9BASI</name>
<dbReference type="PANTHER" id="PTHR34598">
    <property type="entry name" value="BLL6449 PROTEIN"/>
    <property type="match status" value="1"/>
</dbReference>
<evidence type="ECO:0000313" key="3">
    <source>
        <dbReference type="Proteomes" id="UP000245768"/>
    </source>
</evidence>
<dbReference type="GO" id="GO:0016491">
    <property type="term" value="F:oxidoreductase activity"/>
    <property type="evidence" value="ECO:0007669"/>
    <property type="project" value="InterPro"/>
</dbReference>
<keyword evidence="3" id="KW-1185">Reference proteome</keyword>
<sequence>MSTTTITTTATEPVLPQIQAEITYLDRAVTKPYQYLCPSPAGDRKDNFVRTPTPVRITDLSRTSAQQRSDLGISTRQAGFEIVPGFGREATASAWQAEKWNDDAWLRDVYYADTDALVKQHLLGRDARGRKVTNTFVFDHTVRKSQTAHLPDTPENRKPVSMAHCDQSRWSGENRIRRHLGDEVLARVKRGEVQCQLVNVWRPLRGPVEEHPLAMADSRSVTPSDWEPSELRYETWTGQTLLIHPPAEGEPQHKWYYYKGLDTNQAILLKCYDSETETRTPHTAFIDPTTARDAAPRWSIELRVLVLIE</sequence>
<gene>
    <name evidence="2" type="ORF">FA10DRAFT_229492</name>
</gene>
<dbReference type="InterPro" id="IPR044053">
    <property type="entry name" value="AsaB-like"/>
</dbReference>
<dbReference type="NCBIfam" id="NF041278">
    <property type="entry name" value="CmcJ_NvfI_EfuI"/>
    <property type="match status" value="1"/>
</dbReference>
<dbReference type="OrthoDB" id="412788at2759"/>
<dbReference type="STRING" id="215250.A0A316YQV1"/>
<proteinExistence type="inferred from homology"/>
<dbReference type="PANTHER" id="PTHR34598:SF3">
    <property type="entry name" value="OXIDOREDUCTASE AN1597"/>
    <property type="match status" value="1"/>
</dbReference>
<dbReference type="InParanoid" id="A0A316YQV1"/>
<accession>A0A316YQV1</accession>
<organism evidence="2 3">
    <name type="scientific">Acaromyces ingoldii</name>
    <dbReference type="NCBI Taxonomy" id="215250"/>
    <lineage>
        <taxon>Eukaryota</taxon>
        <taxon>Fungi</taxon>
        <taxon>Dikarya</taxon>
        <taxon>Basidiomycota</taxon>
        <taxon>Ustilaginomycotina</taxon>
        <taxon>Exobasidiomycetes</taxon>
        <taxon>Exobasidiales</taxon>
        <taxon>Cryptobasidiaceae</taxon>
        <taxon>Acaromyces</taxon>
    </lineage>
</organism>
<protein>
    <recommendedName>
        <fullName evidence="4">7alpha-cephem-methoxylase P8 chain related protein</fullName>
    </recommendedName>
</protein>
<dbReference type="RefSeq" id="XP_025378246.1">
    <property type="nucleotide sequence ID" value="XM_025518792.1"/>
</dbReference>
<evidence type="ECO:0000256" key="1">
    <source>
        <dbReference type="ARBA" id="ARBA00023604"/>
    </source>
</evidence>
<dbReference type="AlphaFoldDB" id="A0A316YQV1"/>
<reference evidence="2 3" key="1">
    <citation type="journal article" date="2018" name="Mol. Biol. Evol.">
        <title>Broad Genomic Sampling Reveals a Smut Pathogenic Ancestry of the Fungal Clade Ustilaginomycotina.</title>
        <authorList>
            <person name="Kijpornyongpan T."/>
            <person name="Mondo S.J."/>
            <person name="Barry K."/>
            <person name="Sandor L."/>
            <person name="Lee J."/>
            <person name="Lipzen A."/>
            <person name="Pangilinan J."/>
            <person name="LaButti K."/>
            <person name="Hainaut M."/>
            <person name="Henrissat B."/>
            <person name="Grigoriev I.V."/>
            <person name="Spatafora J.W."/>
            <person name="Aime M.C."/>
        </authorList>
    </citation>
    <scope>NUCLEOTIDE SEQUENCE [LARGE SCALE GENOMIC DNA]</scope>
    <source>
        <strain evidence="2 3">MCA 4198</strain>
    </source>
</reference>
<comment type="similarity">
    <text evidence="1">Belongs to the asaB hydroxylase/desaturase family.</text>
</comment>
<dbReference type="GeneID" id="37040708"/>
<evidence type="ECO:0008006" key="4">
    <source>
        <dbReference type="Google" id="ProtNLM"/>
    </source>
</evidence>